<evidence type="ECO:0000256" key="1">
    <source>
        <dbReference type="SAM" id="MobiDB-lite"/>
    </source>
</evidence>
<proteinExistence type="predicted"/>
<protein>
    <submittedName>
        <fullName evidence="2">Uncharacterized protein</fullName>
    </submittedName>
</protein>
<dbReference type="EMBL" id="ONZQ02000017">
    <property type="protein sequence ID" value="SPO06929.1"/>
    <property type="molecule type" value="Genomic_DNA"/>
</dbReference>
<reference evidence="2" key="1">
    <citation type="submission" date="2018-03" db="EMBL/GenBank/DDBJ databases">
        <authorList>
            <person name="Guldener U."/>
        </authorList>
    </citation>
    <scope>NUCLEOTIDE SEQUENCE</scope>
</reference>
<keyword evidence="3" id="KW-1185">Reference proteome</keyword>
<feature type="region of interest" description="Disordered" evidence="1">
    <location>
        <begin position="1"/>
        <end position="130"/>
    </location>
</feature>
<gene>
    <name evidence="2" type="ORF">DNG_09623</name>
</gene>
<organism evidence="2 3">
    <name type="scientific">Cephalotrichum gorgonifer</name>
    <dbReference type="NCBI Taxonomy" id="2041049"/>
    <lineage>
        <taxon>Eukaryota</taxon>
        <taxon>Fungi</taxon>
        <taxon>Dikarya</taxon>
        <taxon>Ascomycota</taxon>
        <taxon>Pezizomycotina</taxon>
        <taxon>Sordariomycetes</taxon>
        <taxon>Hypocreomycetidae</taxon>
        <taxon>Microascales</taxon>
        <taxon>Microascaceae</taxon>
        <taxon>Cephalotrichum</taxon>
    </lineage>
</organism>
<comment type="caution">
    <text evidence="2">The sequence shown here is derived from an EMBL/GenBank/DDBJ whole genome shotgun (WGS) entry which is preliminary data.</text>
</comment>
<name>A0AAE8SZH8_9PEZI</name>
<dbReference type="AlphaFoldDB" id="A0AAE8SZH8"/>
<evidence type="ECO:0000313" key="3">
    <source>
        <dbReference type="Proteomes" id="UP001187682"/>
    </source>
</evidence>
<dbReference type="Proteomes" id="UP001187682">
    <property type="component" value="Unassembled WGS sequence"/>
</dbReference>
<accession>A0AAE8SZH8</accession>
<evidence type="ECO:0000313" key="2">
    <source>
        <dbReference type="EMBL" id="SPO06929.1"/>
    </source>
</evidence>
<feature type="compositionally biased region" description="Basic and acidic residues" evidence="1">
    <location>
        <begin position="119"/>
        <end position="130"/>
    </location>
</feature>
<feature type="compositionally biased region" description="Polar residues" evidence="1">
    <location>
        <begin position="80"/>
        <end position="94"/>
    </location>
</feature>
<sequence length="315" mass="34748">MNDSPHCQPSRDHAPEDGLPNPFTDSHLEEGPRVLSDGPPGPSLEEGPRIPSDSPPGPSTDQLEDDPLTSFLLSDDPNDSLVTTQPLSPAITISSERDIDMAAEESGSVATTSARKTKRTLDSDEQLSKRQKRDDVWAPRCIVIGVEATFDGVAQPTSNTMHLPKFLLATLAVPAVNAWHIEMIAQNYDARGAFFDNSGSSYIDRDFNDGCYDRRIPSIVEFCVDWARRRGHLVQDIGNQSVKYCFHTVRDSWLRGNGPEQSQGAMYYYRWEPTECTWPTARDASVVEGDLSTPLVLPSSPGPEFEPFIVNSAVQ</sequence>